<keyword evidence="4 6" id="KW-1133">Transmembrane helix</keyword>
<name>A0ABY4H6I5_9BACI</name>
<organism evidence="7 8">
    <name type="scientific">Halobacillus amylolyticus</name>
    <dbReference type="NCBI Taxonomy" id="2932259"/>
    <lineage>
        <taxon>Bacteria</taxon>
        <taxon>Bacillati</taxon>
        <taxon>Bacillota</taxon>
        <taxon>Bacilli</taxon>
        <taxon>Bacillales</taxon>
        <taxon>Bacillaceae</taxon>
        <taxon>Halobacillus</taxon>
    </lineage>
</organism>
<feature type="transmembrane region" description="Helical" evidence="6">
    <location>
        <begin position="365"/>
        <end position="385"/>
    </location>
</feature>
<dbReference type="Pfam" id="PF07690">
    <property type="entry name" value="MFS_1"/>
    <property type="match status" value="1"/>
</dbReference>
<evidence type="ECO:0000256" key="2">
    <source>
        <dbReference type="ARBA" id="ARBA00022475"/>
    </source>
</evidence>
<dbReference type="Gene3D" id="1.20.1250.20">
    <property type="entry name" value="MFS general substrate transporter like domains"/>
    <property type="match status" value="1"/>
</dbReference>
<feature type="transmembrane region" description="Helical" evidence="6">
    <location>
        <begin position="391"/>
        <end position="413"/>
    </location>
</feature>
<evidence type="ECO:0000256" key="4">
    <source>
        <dbReference type="ARBA" id="ARBA00022989"/>
    </source>
</evidence>
<accession>A0ABY4H6I5</accession>
<sequence>MPEKQAVGASGQNERSLFKMLSFVMLWVATLFSSLSLSMFMFTQSWYVVQDLGFEAALGVVLISLSVPRIIFMMVGGVLSDRKDQARIMFWSDLSRAILALMLVFEFVFVHPLPIWMLVVNAVLFGTLGGIFDPARDSILPVVVDSELLTRANSVIQGTMQVALFSGPLLAGIMLGVAGYRGTFVLVSACLFIAALCVYFVRTQKAGIVQAEVSAGFWQHLKDGFSYLWDSALLKALFIISVVVNFFLSGPLFMGLPIFVEGVLKGSAIDYSFVQGALTFGMIIGSILMGVINLRRKRGSYALFLMATQAVFVLILSQSNTLWMAAGAIIFVGLLIPSINIPLVSMIQEYTDKDKIGRIMSLIRTASFGLTPLSYAAASFILSLGVPIQSILFWSAFPLMISVACLFVSFPVLRKAD</sequence>
<dbReference type="PANTHER" id="PTHR23513">
    <property type="entry name" value="INTEGRAL MEMBRANE EFFLUX PROTEIN-RELATED"/>
    <property type="match status" value="1"/>
</dbReference>
<evidence type="ECO:0000313" key="8">
    <source>
        <dbReference type="Proteomes" id="UP000830326"/>
    </source>
</evidence>
<protein>
    <submittedName>
        <fullName evidence="7">MFS transporter</fullName>
    </submittedName>
</protein>
<evidence type="ECO:0000256" key="3">
    <source>
        <dbReference type="ARBA" id="ARBA00022692"/>
    </source>
</evidence>
<reference evidence="7" key="1">
    <citation type="submission" date="2022-04" db="EMBL/GenBank/DDBJ databases">
        <title>Halobacillus sp. isolated from saltern.</title>
        <authorList>
            <person name="Won M."/>
            <person name="Lee C.-M."/>
            <person name="Woen H.-Y."/>
            <person name="Kwon S.-W."/>
        </authorList>
    </citation>
    <scope>NUCLEOTIDE SEQUENCE</scope>
    <source>
        <strain evidence="7">SSHM10-5</strain>
    </source>
</reference>
<dbReference type="PANTHER" id="PTHR23513:SF6">
    <property type="entry name" value="MAJOR FACILITATOR SUPERFAMILY ASSOCIATED DOMAIN-CONTAINING PROTEIN"/>
    <property type="match status" value="1"/>
</dbReference>
<feature type="transmembrane region" description="Helical" evidence="6">
    <location>
        <begin position="322"/>
        <end position="344"/>
    </location>
</feature>
<feature type="transmembrane region" description="Helical" evidence="6">
    <location>
        <begin position="54"/>
        <end position="76"/>
    </location>
</feature>
<keyword evidence="3 6" id="KW-0812">Transmembrane</keyword>
<evidence type="ECO:0000256" key="6">
    <source>
        <dbReference type="SAM" id="Phobius"/>
    </source>
</evidence>
<dbReference type="InterPro" id="IPR011701">
    <property type="entry name" value="MFS"/>
</dbReference>
<feature type="transmembrane region" description="Helical" evidence="6">
    <location>
        <begin position="272"/>
        <end position="292"/>
    </location>
</feature>
<feature type="transmembrane region" description="Helical" evidence="6">
    <location>
        <begin position="88"/>
        <end position="109"/>
    </location>
</feature>
<dbReference type="RefSeq" id="WP_245029580.1">
    <property type="nucleotide sequence ID" value="NZ_CP095075.1"/>
</dbReference>
<comment type="subcellular location">
    <subcellularLocation>
        <location evidence="1">Cell membrane</location>
        <topology evidence="1">Multi-pass membrane protein</topology>
    </subcellularLocation>
</comment>
<evidence type="ECO:0000256" key="5">
    <source>
        <dbReference type="ARBA" id="ARBA00023136"/>
    </source>
</evidence>
<dbReference type="EMBL" id="CP095075">
    <property type="protein sequence ID" value="UOR10476.1"/>
    <property type="molecule type" value="Genomic_DNA"/>
</dbReference>
<keyword evidence="2" id="KW-1003">Cell membrane</keyword>
<dbReference type="SUPFAM" id="SSF103473">
    <property type="entry name" value="MFS general substrate transporter"/>
    <property type="match status" value="1"/>
</dbReference>
<feature type="transmembrane region" description="Helical" evidence="6">
    <location>
        <begin position="183"/>
        <end position="201"/>
    </location>
</feature>
<feature type="transmembrane region" description="Helical" evidence="6">
    <location>
        <begin position="236"/>
        <end position="260"/>
    </location>
</feature>
<gene>
    <name evidence="7" type="ORF">MUO15_12375</name>
</gene>
<feature type="transmembrane region" description="Helical" evidence="6">
    <location>
        <begin position="21"/>
        <end position="42"/>
    </location>
</feature>
<evidence type="ECO:0000256" key="1">
    <source>
        <dbReference type="ARBA" id="ARBA00004651"/>
    </source>
</evidence>
<dbReference type="CDD" id="cd06173">
    <property type="entry name" value="MFS_MefA_like"/>
    <property type="match status" value="1"/>
</dbReference>
<dbReference type="InterPro" id="IPR036259">
    <property type="entry name" value="MFS_trans_sf"/>
</dbReference>
<proteinExistence type="predicted"/>
<dbReference type="Proteomes" id="UP000830326">
    <property type="component" value="Chromosome"/>
</dbReference>
<feature type="transmembrane region" description="Helical" evidence="6">
    <location>
        <begin position="299"/>
        <end position="316"/>
    </location>
</feature>
<keyword evidence="8" id="KW-1185">Reference proteome</keyword>
<keyword evidence="5 6" id="KW-0472">Membrane</keyword>
<evidence type="ECO:0000313" key="7">
    <source>
        <dbReference type="EMBL" id="UOR10476.1"/>
    </source>
</evidence>